<evidence type="ECO:0000313" key="2">
    <source>
        <dbReference type="EMBL" id="NED99648.1"/>
    </source>
</evidence>
<protein>
    <submittedName>
        <fullName evidence="2">Uncharacterized protein</fullName>
    </submittedName>
</protein>
<organism evidence="2 3">
    <name type="scientific">Phytoactinopolyspora halotolerans</name>
    <dbReference type="NCBI Taxonomy" id="1981512"/>
    <lineage>
        <taxon>Bacteria</taxon>
        <taxon>Bacillati</taxon>
        <taxon>Actinomycetota</taxon>
        <taxon>Actinomycetes</taxon>
        <taxon>Jiangellales</taxon>
        <taxon>Jiangellaceae</taxon>
        <taxon>Phytoactinopolyspora</taxon>
    </lineage>
</organism>
<dbReference type="AlphaFoldDB" id="A0A6L9S3N7"/>
<proteinExistence type="predicted"/>
<evidence type="ECO:0000256" key="1">
    <source>
        <dbReference type="SAM" id="MobiDB-lite"/>
    </source>
</evidence>
<accession>A0A6L9S3N7</accession>
<dbReference type="RefSeq" id="WP_163733935.1">
    <property type="nucleotide sequence ID" value="NZ_JAAGOA010000003.1"/>
</dbReference>
<reference evidence="2 3" key="1">
    <citation type="submission" date="2020-02" db="EMBL/GenBank/DDBJ databases">
        <authorList>
            <person name="Li X.-J."/>
            <person name="Han X.-M."/>
        </authorList>
    </citation>
    <scope>NUCLEOTIDE SEQUENCE [LARGE SCALE GENOMIC DNA]</scope>
    <source>
        <strain evidence="2 3">CCTCC AB 2017055</strain>
    </source>
</reference>
<evidence type="ECO:0000313" key="3">
    <source>
        <dbReference type="Proteomes" id="UP000475214"/>
    </source>
</evidence>
<feature type="compositionally biased region" description="Basic and acidic residues" evidence="1">
    <location>
        <begin position="32"/>
        <end position="44"/>
    </location>
</feature>
<dbReference type="Proteomes" id="UP000475214">
    <property type="component" value="Unassembled WGS sequence"/>
</dbReference>
<dbReference type="EMBL" id="JAAGOA010000003">
    <property type="protein sequence ID" value="NED99648.1"/>
    <property type="molecule type" value="Genomic_DNA"/>
</dbReference>
<gene>
    <name evidence="2" type="ORF">G1H10_05655</name>
</gene>
<feature type="region of interest" description="Disordered" evidence="1">
    <location>
        <begin position="21"/>
        <end position="56"/>
    </location>
</feature>
<keyword evidence="3" id="KW-1185">Reference proteome</keyword>
<name>A0A6L9S3N7_9ACTN</name>
<sequence length="56" mass="5945">MYQRPEITVIGSVVELTLSRCNPSLSGPPPKDSPDVPHHIDQHGECSANGDNGGFS</sequence>
<comment type="caution">
    <text evidence="2">The sequence shown here is derived from an EMBL/GenBank/DDBJ whole genome shotgun (WGS) entry which is preliminary data.</text>
</comment>